<accession>X0ZUA1</accession>
<dbReference type="AlphaFoldDB" id="X0ZUA1"/>
<feature type="domain" description="Rhodanese" evidence="1">
    <location>
        <begin position="62"/>
        <end position="90"/>
    </location>
</feature>
<reference evidence="2" key="1">
    <citation type="journal article" date="2014" name="Front. Microbiol.">
        <title>High frequency of phylogenetically diverse reductive dehalogenase-homologous genes in deep subseafloor sedimentary metagenomes.</title>
        <authorList>
            <person name="Kawai M."/>
            <person name="Futagami T."/>
            <person name="Toyoda A."/>
            <person name="Takaki Y."/>
            <person name="Nishi S."/>
            <person name="Hori S."/>
            <person name="Arai W."/>
            <person name="Tsubouchi T."/>
            <person name="Morono Y."/>
            <person name="Uchiyama I."/>
            <person name="Ito T."/>
            <person name="Fujiyama A."/>
            <person name="Inagaki F."/>
            <person name="Takami H."/>
        </authorList>
    </citation>
    <scope>NUCLEOTIDE SEQUENCE</scope>
    <source>
        <strain evidence="2">Expedition CK06-06</strain>
    </source>
</reference>
<dbReference type="EMBL" id="BART01001066">
    <property type="protein sequence ID" value="GAG61557.1"/>
    <property type="molecule type" value="Genomic_DNA"/>
</dbReference>
<gene>
    <name evidence="2" type="ORF">S01H4_04093</name>
</gene>
<comment type="caution">
    <text evidence="2">The sequence shown here is derived from an EMBL/GenBank/DDBJ whole genome shotgun (WGS) entry which is preliminary data.</text>
</comment>
<proteinExistence type="predicted"/>
<name>X0ZUA1_9ZZZZ</name>
<evidence type="ECO:0000259" key="1">
    <source>
        <dbReference type="PROSITE" id="PS50206"/>
    </source>
</evidence>
<dbReference type="SUPFAM" id="SSF52821">
    <property type="entry name" value="Rhodanese/Cell cycle control phosphatase"/>
    <property type="match status" value="1"/>
</dbReference>
<organism evidence="2">
    <name type="scientific">marine sediment metagenome</name>
    <dbReference type="NCBI Taxonomy" id="412755"/>
    <lineage>
        <taxon>unclassified sequences</taxon>
        <taxon>metagenomes</taxon>
        <taxon>ecological metagenomes</taxon>
    </lineage>
</organism>
<dbReference type="CDD" id="cd00158">
    <property type="entry name" value="RHOD"/>
    <property type="match status" value="1"/>
</dbReference>
<dbReference type="InterPro" id="IPR036873">
    <property type="entry name" value="Rhodanese-like_dom_sf"/>
</dbReference>
<dbReference type="InterPro" id="IPR001763">
    <property type="entry name" value="Rhodanese-like_dom"/>
</dbReference>
<dbReference type="PROSITE" id="PS50206">
    <property type="entry name" value="RHODANESE_3"/>
    <property type="match status" value="1"/>
</dbReference>
<dbReference type="Gene3D" id="3.40.250.10">
    <property type="entry name" value="Rhodanese-like domain"/>
    <property type="match status" value="1"/>
</dbReference>
<dbReference type="Pfam" id="PF00581">
    <property type="entry name" value="Rhodanese"/>
    <property type="match status" value="1"/>
</dbReference>
<sequence length="104" mass="11830">MVKMNPKNLMISVFLGALIIGVLLTSVRIQTETNTAQSETQIQIIENITPEEAYILIQENKDNPNFVILDVRTPEEFLGEYIENSVNLDYYSSDFHLTTPPNIL</sequence>
<protein>
    <recommendedName>
        <fullName evidence="1">Rhodanese domain-containing protein</fullName>
    </recommendedName>
</protein>
<evidence type="ECO:0000313" key="2">
    <source>
        <dbReference type="EMBL" id="GAG61557.1"/>
    </source>
</evidence>